<feature type="transmembrane region" description="Helical" evidence="1">
    <location>
        <begin position="7"/>
        <end position="27"/>
    </location>
</feature>
<dbReference type="OrthoDB" id="7865775at2"/>
<organism evidence="2 3">
    <name type="scientific">Vannielia litorea</name>
    <dbReference type="NCBI Taxonomy" id="1217970"/>
    <lineage>
        <taxon>Bacteria</taxon>
        <taxon>Pseudomonadati</taxon>
        <taxon>Pseudomonadota</taxon>
        <taxon>Alphaproteobacteria</taxon>
        <taxon>Rhodobacterales</taxon>
        <taxon>Paracoccaceae</taxon>
        <taxon>Vannielia</taxon>
    </lineage>
</organism>
<keyword evidence="1" id="KW-1133">Transmembrane helix</keyword>
<keyword evidence="1" id="KW-0812">Transmembrane</keyword>
<evidence type="ECO:0000313" key="3">
    <source>
        <dbReference type="Proteomes" id="UP000184932"/>
    </source>
</evidence>
<keyword evidence="1" id="KW-0472">Membrane</keyword>
<dbReference type="STRING" id="1217970.SAMN05444002_4044"/>
<feature type="transmembrane region" description="Helical" evidence="1">
    <location>
        <begin position="33"/>
        <end position="52"/>
    </location>
</feature>
<sequence length="122" mass="12755">MALADSSIAHTASGALLMGGWAFFANAAHPMPASLWAALVQGAMTAVITYGLKRVQEALVPRLPGPAGLLVPPLVCCAMSFGLLFTIHSLAGTPEVLATLALPTTVATLYACAYTWRLWSRD</sequence>
<dbReference type="Proteomes" id="UP000184932">
    <property type="component" value="Unassembled WGS sequence"/>
</dbReference>
<feature type="transmembrane region" description="Helical" evidence="1">
    <location>
        <begin position="96"/>
        <end position="116"/>
    </location>
</feature>
<gene>
    <name evidence="2" type="ORF">SAMN05444002_4044</name>
</gene>
<reference evidence="3" key="1">
    <citation type="submission" date="2016-11" db="EMBL/GenBank/DDBJ databases">
        <authorList>
            <person name="Varghese N."/>
            <person name="Submissions S."/>
        </authorList>
    </citation>
    <scope>NUCLEOTIDE SEQUENCE [LARGE SCALE GENOMIC DNA]</scope>
    <source>
        <strain evidence="3">DSM 29440</strain>
    </source>
</reference>
<name>A0A1N6ILP9_9RHOB</name>
<evidence type="ECO:0000256" key="1">
    <source>
        <dbReference type="SAM" id="Phobius"/>
    </source>
</evidence>
<keyword evidence="3" id="KW-1185">Reference proteome</keyword>
<evidence type="ECO:0000313" key="2">
    <source>
        <dbReference type="EMBL" id="SIO32921.1"/>
    </source>
</evidence>
<accession>A0A1N6ILP9</accession>
<dbReference type="AlphaFoldDB" id="A0A1N6ILP9"/>
<dbReference type="EMBL" id="FSRL01000002">
    <property type="protein sequence ID" value="SIO32921.1"/>
    <property type="molecule type" value="Genomic_DNA"/>
</dbReference>
<dbReference type="RefSeq" id="WP_074258178.1">
    <property type="nucleotide sequence ID" value="NZ_FSRL01000002.1"/>
</dbReference>
<proteinExistence type="predicted"/>
<feature type="transmembrane region" description="Helical" evidence="1">
    <location>
        <begin position="64"/>
        <end position="90"/>
    </location>
</feature>
<protein>
    <submittedName>
        <fullName evidence="2">Uncharacterized protein</fullName>
    </submittedName>
</protein>